<keyword evidence="15" id="KW-1185">Reference proteome</keyword>
<dbReference type="CTD" id="23729"/>
<evidence type="ECO:0000256" key="6">
    <source>
        <dbReference type="ARBA" id="ARBA00022777"/>
    </source>
</evidence>
<dbReference type="AlphaFoldDB" id="A0AAY4EQB8"/>
<dbReference type="GO" id="GO:0006098">
    <property type="term" value="P:pentose-phosphate shunt"/>
    <property type="evidence" value="ECO:0007669"/>
    <property type="project" value="UniProtKB-ARBA"/>
</dbReference>
<dbReference type="Pfam" id="PF00370">
    <property type="entry name" value="FGGY_N"/>
    <property type="match status" value="1"/>
</dbReference>
<dbReference type="GO" id="GO:0071222">
    <property type="term" value="P:cellular response to lipopolysaccharide"/>
    <property type="evidence" value="ECO:0007669"/>
    <property type="project" value="TreeGrafter"/>
</dbReference>
<dbReference type="FunFam" id="3.30.420.40:FF:000132">
    <property type="entry name" value="Sedoheptulokinase"/>
    <property type="match status" value="1"/>
</dbReference>
<comment type="subcellular location">
    <subcellularLocation>
        <location evidence="1">Cytoplasm</location>
    </subcellularLocation>
</comment>
<dbReference type="Gene3D" id="3.30.420.40">
    <property type="match status" value="2"/>
</dbReference>
<dbReference type="InterPro" id="IPR000577">
    <property type="entry name" value="Carb_kinase_FGGY"/>
</dbReference>
<dbReference type="Proteomes" id="UP000694580">
    <property type="component" value="Chromosome 6"/>
</dbReference>
<dbReference type="SUPFAM" id="SSF53067">
    <property type="entry name" value="Actin-like ATPase domain"/>
    <property type="match status" value="1"/>
</dbReference>
<evidence type="ECO:0000256" key="8">
    <source>
        <dbReference type="ARBA" id="ARBA00052736"/>
    </source>
</evidence>
<evidence type="ECO:0000256" key="11">
    <source>
        <dbReference type="ARBA" id="ARBA00069425"/>
    </source>
</evidence>
<keyword evidence="3" id="KW-0963">Cytoplasm</keyword>
<evidence type="ECO:0000256" key="3">
    <source>
        <dbReference type="ARBA" id="ARBA00022490"/>
    </source>
</evidence>
<evidence type="ECO:0000256" key="5">
    <source>
        <dbReference type="ARBA" id="ARBA00022741"/>
    </source>
</evidence>
<protein>
    <recommendedName>
        <fullName evidence="11">Sedoheptulokinase</fullName>
        <ecNumber evidence="10">2.7.1.14</ecNumber>
    </recommendedName>
    <alternativeName>
        <fullName evidence="12">Carbohydrate kinase-like protein</fullName>
    </alternativeName>
</protein>
<keyword evidence="7" id="KW-0067">ATP-binding</keyword>
<keyword evidence="4" id="KW-0808">Transferase</keyword>
<evidence type="ECO:0000256" key="1">
    <source>
        <dbReference type="ARBA" id="ARBA00004496"/>
    </source>
</evidence>
<evidence type="ECO:0000313" key="15">
    <source>
        <dbReference type="Proteomes" id="UP000694580"/>
    </source>
</evidence>
<sequence length="468" mass="50087">MALPVAPPRYVLGIDLGTTSVKAVLLESGSRTVAGSSAAPTGAAGSAAADPRFKEQDPVRILHTLNQCMSSLPREKLRNVVCVGVSGQMHGIMLWRAMAGCEWYGADAGRMFRPKDVSQLITWQDGRCSDDFLSALPQPDSHISLATGFGCTTIFWLLRHQPAYLQQFGVAGTIHDYVVSMLCGLENCVMSVQNAAGWGYFNTVTGRWNLDILRPAAFPLHLLPEPVDAGALAGRTFSVWHGIPAGTPVGAALGDFQCSVYSCMSSRDDAVLNVSTSAQLTFAMPPDFTPGSVPDARSAVSYFPYFDGSYLAVAAALNGGNAVAAFVGMLNEWMKEFGLELSESSIYSRLIQSALQQSSTDLRVTPTILGERHDSARLGLVCNISPANLSLGHVTRALCRGILDNVAAMMPAHMLQEVGVKRIVGSGSALSRNEVLRQEVERAFPLPVVYGRDVDSAVGVAMVFNDRI</sequence>
<dbReference type="InterPro" id="IPR043129">
    <property type="entry name" value="ATPase_NBD"/>
</dbReference>
<keyword evidence="6" id="KW-0418">Kinase</keyword>
<evidence type="ECO:0000256" key="12">
    <source>
        <dbReference type="ARBA" id="ARBA00076706"/>
    </source>
</evidence>
<dbReference type="InterPro" id="IPR018484">
    <property type="entry name" value="FGGY_N"/>
</dbReference>
<dbReference type="GeneTree" id="ENSGT01000000214434"/>
<evidence type="ECO:0000259" key="13">
    <source>
        <dbReference type="Pfam" id="PF00370"/>
    </source>
</evidence>
<gene>
    <name evidence="14" type="primary">shpk</name>
</gene>
<evidence type="ECO:0000256" key="2">
    <source>
        <dbReference type="ARBA" id="ARBA00009156"/>
    </source>
</evidence>
<evidence type="ECO:0000256" key="10">
    <source>
        <dbReference type="ARBA" id="ARBA00066341"/>
    </source>
</evidence>
<dbReference type="RefSeq" id="XP_028839261.1">
    <property type="nucleotide sequence ID" value="XM_028983428.1"/>
</dbReference>
<evidence type="ECO:0000256" key="4">
    <source>
        <dbReference type="ARBA" id="ARBA00022679"/>
    </source>
</evidence>
<dbReference type="GO" id="GO:0005829">
    <property type="term" value="C:cytosol"/>
    <property type="evidence" value="ECO:0007669"/>
    <property type="project" value="TreeGrafter"/>
</dbReference>
<comment type="function">
    <text evidence="9">Acts as a modulator of macrophage activation through control of glucose metabolism.</text>
</comment>
<dbReference type="CDD" id="cd07777">
    <property type="entry name" value="ASKHA_NBD_FGGY_SHK"/>
    <property type="match status" value="1"/>
</dbReference>
<evidence type="ECO:0000313" key="14">
    <source>
        <dbReference type="Ensembl" id="ENSDCDP00010059860.1"/>
    </source>
</evidence>
<reference evidence="14 15" key="1">
    <citation type="submission" date="2020-06" db="EMBL/GenBank/DDBJ databases">
        <authorList>
            <consortium name="Wellcome Sanger Institute Data Sharing"/>
        </authorList>
    </citation>
    <scope>NUCLEOTIDE SEQUENCE [LARGE SCALE GENOMIC DNA]</scope>
</reference>
<dbReference type="PANTHER" id="PTHR10196:SF67">
    <property type="entry name" value="SEDOHEPTULOKINASE"/>
    <property type="match status" value="1"/>
</dbReference>
<feature type="domain" description="Carbohydrate kinase FGGY N-terminal" evidence="13">
    <location>
        <begin position="10"/>
        <end position="259"/>
    </location>
</feature>
<dbReference type="Ensembl" id="ENSDCDT00010070592.1">
    <property type="protein sequence ID" value="ENSDCDP00010059860.1"/>
    <property type="gene ID" value="ENSDCDG00010033386.1"/>
</dbReference>
<dbReference type="EC" id="2.7.1.14" evidence="10"/>
<comment type="catalytic activity">
    <reaction evidence="8">
        <text>sedoheptulose + ATP = D-sedoheptulose 7-phosphate + ADP + H(+)</text>
        <dbReference type="Rhea" id="RHEA:23844"/>
        <dbReference type="ChEBI" id="CHEBI:15378"/>
        <dbReference type="ChEBI" id="CHEBI:16802"/>
        <dbReference type="ChEBI" id="CHEBI:30616"/>
        <dbReference type="ChEBI" id="CHEBI:57483"/>
        <dbReference type="ChEBI" id="CHEBI:456216"/>
        <dbReference type="EC" id="2.7.1.14"/>
    </reaction>
</comment>
<dbReference type="GO" id="GO:0005524">
    <property type="term" value="F:ATP binding"/>
    <property type="evidence" value="ECO:0007669"/>
    <property type="project" value="UniProtKB-KW"/>
</dbReference>
<dbReference type="PIRSF" id="PIRSF000538">
    <property type="entry name" value="GlpK"/>
    <property type="match status" value="1"/>
</dbReference>
<dbReference type="GeneID" id="114792370"/>
<accession>A0AAY4EQB8</accession>
<reference evidence="14" key="2">
    <citation type="submission" date="2025-08" db="UniProtKB">
        <authorList>
            <consortium name="Ensembl"/>
        </authorList>
    </citation>
    <scope>IDENTIFICATION</scope>
</reference>
<dbReference type="PANTHER" id="PTHR10196">
    <property type="entry name" value="SUGAR KINASE"/>
    <property type="match status" value="1"/>
</dbReference>
<evidence type="ECO:0000256" key="9">
    <source>
        <dbReference type="ARBA" id="ARBA00057196"/>
    </source>
</evidence>
<dbReference type="FunFam" id="3.30.420.40:FF:000111">
    <property type="entry name" value="Sedoheptulokinase"/>
    <property type="match status" value="1"/>
</dbReference>
<evidence type="ECO:0000256" key="7">
    <source>
        <dbReference type="ARBA" id="ARBA00022840"/>
    </source>
</evidence>
<organism evidence="14 15">
    <name type="scientific">Denticeps clupeoides</name>
    <name type="common">denticle herring</name>
    <dbReference type="NCBI Taxonomy" id="299321"/>
    <lineage>
        <taxon>Eukaryota</taxon>
        <taxon>Metazoa</taxon>
        <taxon>Chordata</taxon>
        <taxon>Craniata</taxon>
        <taxon>Vertebrata</taxon>
        <taxon>Euteleostomi</taxon>
        <taxon>Actinopterygii</taxon>
        <taxon>Neopterygii</taxon>
        <taxon>Teleostei</taxon>
        <taxon>Clupei</taxon>
        <taxon>Clupeiformes</taxon>
        <taxon>Denticipitoidei</taxon>
        <taxon>Denticipitidae</taxon>
        <taxon>Denticeps</taxon>
    </lineage>
</organism>
<proteinExistence type="inferred from homology"/>
<dbReference type="GO" id="GO:0050277">
    <property type="term" value="F:sedoheptulokinase activity"/>
    <property type="evidence" value="ECO:0007669"/>
    <property type="project" value="UniProtKB-EC"/>
</dbReference>
<keyword evidence="5" id="KW-0547">Nucleotide-binding</keyword>
<comment type="similarity">
    <text evidence="2">Belongs to the FGGY kinase family.</text>
</comment>
<reference evidence="14" key="3">
    <citation type="submission" date="2025-09" db="UniProtKB">
        <authorList>
            <consortium name="Ensembl"/>
        </authorList>
    </citation>
    <scope>IDENTIFICATION</scope>
</reference>
<dbReference type="GO" id="GO:0006071">
    <property type="term" value="P:glycerol metabolic process"/>
    <property type="evidence" value="ECO:0007669"/>
    <property type="project" value="TreeGrafter"/>
</dbReference>
<name>A0AAY4EQB8_9TELE</name>